<evidence type="ECO:0000313" key="4">
    <source>
        <dbReference type="EMBL" id="PVH63599.1"/>
    </source>
</evidence>
<sequence>MAGGGEDEEVCGSELTLLAARRQVSPFVMRVRVALNLTGLRYAYVHEDLSAKRALLLASNPVHKAVPVLLHAGRPVCESAVILHYLDDTFRGTPSLLRADPYARAAQRFWAPRSTGGPRRQRRWPSFWTGWSATSSGTGRGAGSSAATLSGTSTSCSGRSSAGSRRCAPWPAWR</sequence>
<keyword evidence="1" id="KW-0963">Cytoplasm</keyword>
<dbReference type="PROSITE" id="PS50404">
    <property type="entry name" value="GST_NTER"/>
    <property type="match status" value="1"/>
</dbReference>
<evidence type="ECO:0000256" key="1">
    <source>
        <dbReference type="RuleBase" id="RU369102"/>
    </source>
</evidence>
<dbReference type="SUPFAM" id="SSF52833">
    <property type="entry name" value="Thioredoxin-like"/>
    <property type="match status" value="1"/>
</dbReference>
<dbReference type="AlphaFoldDB" id="A0A2T8KNB2"/>
<evidence type="ECO:0000256" key="2">
    <source>
        <dbReference type="SAM" id="MobiDB-lite"/>
    </source>
</evidence>
<dbReference type="EMBL" id="CM008047">
    <property type="protein sequence ID" value="PVH63599.1"/>
    <property type="molecule type" value="Genomic_DNA"/>
</dbReference>
<comment type="similarity">
    <text evidence="1">Belongs to the GST superfamily.</text>
</comment>
<comment type="function">
    <text evidence="1">Is involved in the conjugation of reduced glutathione to a wide number of exogenous and endogenous hydrophobic electrophiles.</text>
</comment>
<feature type="region of interest" description="Disordered" evidence="2">
    <location>
        <begin position="134"/>
        <end position="174"/>
    </location>
</feature>
<proteinExistence type="inferred from homology"/>
<dbReference type="GO" id="GO:0005829">
    <property type="term" value="C:cytosol"/>
    <property type="evidence" value="ECO:0007669"/>
    <property type="project" value="UniProtKB-SubCell"/>
</dbReference>
<feature type="domain" description="GST N-terminal" evidence="3">
    <location>
        <begin position="15"/>
        <end position="94"/>
    </location>
</feature>
<keyword evidence="1" id="KW-0808">Transferase</keyword>
<accession>A0A2T8KNB2</accession>
<gene>
    <name evidence="4" type="ORF">PAHAL_2G065600</name>
</gene>
<dbReference type="Proteomes" id="UP000243499">
    <property type="component" value="Chromosome 2"/>
</dbReference>
<dbReference type="GO" id="GO:0006749">
    <property type="term" value="P:glutathione metabolic process"/>
    <property type="evidence" value="ECO:0007669"/>
    <property type="project" value="TreeGrafter"/>
</dbReference>
<dbReference type="EC" id="2.5.1.18" evidence="1"/>
<dbReference type="InterPro" id="IPR045073">
    <property type="entry name" value="Omega/Tau-like"/>
</dbReference>
<dbReference type="CDD" id="cd03058">
    <property type="entry name" value="GST_N_Tau"/>
    <property type="match status" value="1"/>
</dbReference>
<dbReference type="Gene3D" id="3.40.30.10">
    <property type="entry name" value="Glutaredoxin"/>
    <property type="match status" value="1"/>
</dbReference>
<dbReference type="InterPro" id="IPR004045">
    <property type="entry name" value="Glutathione_S-Trfase_N"/>
</dbReference>
<evidence type="ECO:0000259" key="3">
    <source>
        <dbReference type="PROSITE" id="PS50404"/>
    </source>
</evidence>
<dbReference type="InterPro" id="IPR036249">
    <property type="entry name" value="Thioredoxin-like_sf"/>
</dbReference>
<comment type="catalytic activity">
    <reaction evidence="1">
        <text>RX + glutathione = an S-substituted glutathione + a halide anion + H(+)</text>
        <dbReference type="Rhea" id="RHEA:16437"/>
        <dbReference type="ChEBI" id="CHEBI:15378"/>
        <dbReference type="ChEBI" id="CHEBI:16042"/>
        <dbReference type="ChEBI" id="CHEBI:17792"/>
        <dbReference type="ChEBI" id="CHEBI:57925"/>
        <dbReference type="ChEBI" id="CHEBI:90779"/>
        <dbReference type="EC" id="2.5.1.18"/>
    </reaction>
</comment>
<feature type="compositionally biased region" description="Low complexity" evidence="2">
    <location>
        <begin position="134"/>
        <end position="168"/>
    </location>
</feature>
<reference evidence="4" key="1">
    <citation type="submission" date="2018-04" db="EMBL/GenBank/DDBJ databases">
        <title>WGS assembly of Panicum hallii.</title>
        <authorList>
            <person name="Lovell J."/>
            <person name="Jenkins J."/>
            <person name="Lowry D."/>
            <person name="Mamidi S."/>
            <person name="Sreedasyam A."/>
            <person name="Weng X."/>
            <person name="Barry K."/>
            <person name="Bonette J."/>
            <person name="Campitelli B."/>
            <person name="Daum C."/>
            <person name="Gordon S."/>
            <person name="Gould B."/>
            <person name="Lipzen A."/>
            <person name="Macqueen A."/>
            <person name="Palacio-Mejia J."/>
            <person name="Plott C."/>
            <person name="Shakirov E."/>
            <person name="Shu S."/>
            <person name="Yoshinaga Y."/>
            <person name="Zane M."/>
            <person name="Rokhsar D."/>
            <person name="Grimwood J."/>
            <person name="Schmutz J."/>
            <person name="Juenger T."/>
        </authorList>
    </citation>
    <scope>NUCLEOTIDE SEQUENCE [LARGE SCALE GENOMIC DNA]</scope>
    <source>
        <strain evidence="4">FIL2</strain>
    </source>
</reference>
<dbReference type="Pfam" id="PF13417">
    <property type="entry name" value="GST_N_3"/>
    <property type="match status" value="1"/>
</dbReference>
<name>A0A2T8KNB2_9POAL</name>
<organism evidence="4">
    <name type="scientific">Panicum hallii</name>
    <dbReference type="NCBI Taxonomy" id="206008"/>
    <lineage>
        <taxon>Eukaryota</taxon>
        <taxon>Viridiplantae</taxon>
        <taxon>Streptophyta</taxon>
        <taxon>Embryophyta</taxon>
        <taxon>Tracheophyta</taxon>
        <taxon>Spermatophyta</taxon>
        <taxon>Magnoliopsida</taxon>
        <taxon>Liliopsida</taxon>
        <taxon>Poales</taxon>
        <taxon>Poaceae</taxon>
        <taxon>PACMAD clade</taxon>
        <taxon>Panicoideae</taxon>
        <taxon>Panicodae</taxon>
        <taxon>Paniceae</taxon>
        <taxon>Panicinae</taxon>
        <taxon>Panicum</taxon>
        <taxon>Panicum sect. Panicum</taxon>
    </lineage>
</organism>
<dbReference type="GO" id="GO:0004364">
    <property type="term" value="F:glutathione transferase activity"/>
    <property type="evidence" value="ECO:0007669"/>
    <property type="project" value="UniProtKB-UniRule"/>
</dbReference>
<comment type="subcellular location">
    <subcellularLocation>
        <location evidence="1">Cytoplasm</location>
        <location evidence="1">Cytosol</location>
    </subcellularLocation>
</comment>
<dbReference type="PANTHER" id="PTHR11260:SF663">
    <property type="entry name" value="GLUTATHIONE TRANSFERASE"/>
    <property type="match status" value="1"/>
</dbReference>
<dbReference type="Gramene" id="PVH63599">
    <property type="protein sequence ID" value="PVH63599"/>
    <property type="gene ID" value="PAHAL_2G065600"/>
</dbReference>
<protein>
    <recommendedName>
        <fullName evidence="1">Glutathione S-transferase</fullName>
        <ecNumber evidence="1">2.5.1.18</ecNumber>
    </recommendedName>
</protein>
<dbReference type="PANTHER" id="PTHR11260">
    <property type="entry name" value="GLUTATHIONE S-TRANSFERASE, GST, SUPERFAMILY, GST DOMAIN CONTAINING"/>
    <property type="match status" value="1"/>
</dbReference>